<sequence length="95" mass="10667">MVQTPARHRKSSSLPNRNLLRTSVGYPHHLDFVCGLGCRPSILIHVNVRPHPCYNLSVYQQGGLSSHQVAPAPRSSREHRRIRAFKLSKSLMSDG</sequence>
<gene>
    <name evidence="1" type="ORF">BD311DRAFT_193533</name>
</gene>
<dbReference type="Proteomes" id="UP000292957">
    <property type="component" value="Unassembled WGS sequence"/>
</dbReference>
<dbReference type="AlphaFoldDB" id="A0A4Q9N3T3"/>
<name>A0A4Q9N3T3_9APHY</name>
<accession>A0A4Q9N3T3</accession>
<dbReference type="EMBL" id="ML143387">
    <property type="protein sequence ID" value="TBU34855.1"/>
    <property type="molecule type" value="Genomic_DNA"/>
</dbReference>
<organism evidence="1">
    <name type="scientific">Dichomitus squalens</name>
    <dbReference type="NCBI Taxonomy" id="114155"/>
    <lineage>
        <taxon>Eukaryota</taxon>
        <taxon>Fungi</taxon>
        <taxon>Dikarya</taxon>
        <taxon>Basidiomycota</taxon>
        <taxon>Agaricomycotina</taxon>
        <taxon>Agaricomycetes</taxon>
        <taxon>Polyporales</taxon>
        <taxon>Polyporaceae</taxon>
        <taxon>Dichomitus</taxon>
    </lineage>
</organism>
<protein>
    <submittedName>
        <fullName evidence="1">Uncharacterized protein</fullName>
    </submittedName>
</protein>
<reference evidence="1" key="1">
    <citation type="submission" date="2019-01" db="EMBL/GenBank/DDBJ databases">
        <title>Draft genome sequences of three monokaryotic isolates of the white-rot basidiomycete fungus Dichomitus squalens.</title>
        <authorList>
            <consortium name="DOE Joint Genome Institute"/>
            <person name="Lopez S.C."/>
            <person name="Andreopoulos B."/>
            <person name="Pangilinan J."/>
            <person name="Lipzen A."/>
            <person name="Riley R."/>
            <person name="Ahrendt S."/>
            <person name="Ng V."/>
            <person name="Barry K."/>
            <person name="Daum C."/>
            <person name="Grigoriev I.V."/>
            <person name="Hilden K.S."/>
            <person name="Makela M.R."/>
            <person name="de Vries R.P."/>
        </authorList>
    </citation>
    <scope>NUCLEOTIDE SEQUENCE [LARGE SCALE GENOMIC DNA]</scope>
    <source>
        <strain evidence="1">OM18370.1</strain>
    </source>
</reference>
<evidence type="ECO:0000313" key="1">
    <source>
        <dbReference type="EMBL" id="TBU34855.1"/>
    </source>
</evidence>
<proteinExistence type="predicted"/>